<proteinExistence type="predicted"/>
<dbReference type="InterPro" id="IPR021235">
    <property type="entry name" value="DUF2637"/>
</dbReference>
<accession>A0A917VM50</accession>
<feature type="transmembrane region" description="Helical" evidence="2">
    <location>
        <begin position="100"/>
        <end position="121"/>
    </location>
</feature>
<feature type="compositionally biased region" description="Low complexity" evidence="1">
    <location>
        <begin position="257"/>
        <end position="291"/>
    </location>
</feature>
<feature type="transmembrane region" description="Helical" evidence="2">
    <location>
        <begin position="127"/>
        <end position="148"/>
    </location>
</feature>
<protein>
    <recommendedName>
        <fullName evidence="5">DUF2637 domain-containing protein</fullName>
    </recommendedName>
</protein>
<feature type="compositionally biased region" description="Low complexity" evidence="1">
    <location>
        <begin position="312"/>
        <end position="336"/>
    </location>
</feature>
<evidence type="ECO:0000313" key="3">
    <source>
        <dbReference type="EMBL" id="GGK95119.1"/>
    </source>
</evidence>
<feature type="compositionally biased region" description="Basic and acidic residues" evidence="1">
    <location>
        <begin position="378"/>
        <end position="391"/>
    </location>
</feature>
<feature type="region of interest" description="Disordered" evidence="1">
    <location>
        <begin position="156"/>
        <end position="186"/>
    </location>
</feature>
<evidence type="ECO:0000256" key="1">
    <source>
        <dbReference type="SAM" id="MobiDB-lite"/>
    </source>
</evidence>
<feature type="region of interest" description="Disordered" evidence="1">
    <location>
        <begin position="198"/>
        <end position="538"/>
    </location>
</feature>
<evidence type="ECO:0000256" key="2">
    <source>
        <dbReference type="SAM" id="Phobius"/>
    </source>
</evidence>
<feature type="compositionally biased region" description="Basic and acidic residues" evidence="1">
    <location>
        <begin position="439"/>
        <end position="454"/>
    </location>
</feature>
<feature type="compositionally biased region" description="Basic and acidic residues" evidence="1">
    <location>
        <begin position="232"/>
        <end position="249"/>
    </location>
</feature>
<dbReference type="Pfam" id="PF10935">
    <property type="entry name" value="DUF2637"/>
    <property type="match status" value="1"/>
</dbReference>
<reference evidence="3" key="2">
    <citation type="submission" date="2020-09" db="EMBL/GenBank/DDBJ databases">
        <authorList>
            <person name="Sun Q."/>
            <person name="Ohkuma M."/>
        </authorList>
    </citation>
    <scope>NUCLEOTIDE SEQUENCE</scope>
    <source>
        <strain evidence="3">JCM 13064</strain>
    </source>
</reference>
<dbReference type="EMBL" id="BMNT01000022">
    <property type="protein sequence ID" value="GGK95119.1"/>
    <property type="molecule type" value="Genomic_DNA"/>
</dbReference>
<organism evidence="3 4">
    <name type="scientific">Sphaerisporangium melleum</name>
    <dbReference type="NCBI Taxonomy" id="321316"/>
    <lineage>
        <taxon>Bacteria</taxon>
        <taxon>Bacillati</taxon>
        <taxon>Actinomycetota</taxon>
        <taxon>Actinomycetes</taxon>
        <taxon>Streptosporangiales</taxon>
        <taxon>Streptosporangiaceae</taxon>
        <taxon>Sphaerisporangium</taxon>
    </lineage>
</organism>
<name>A0A917VM50_9ACTN</name>
<reference evidence="3" key="1">
    <citation type="journal article" date="2014" name="Int. J. Syst. Evol. Microbiol.">
        <title>Complete genome sequence of Corynebacterium casei LMG S-19264T (=DSM 44701T), isolated from a smear-ripened cheese.</title>
        <authorList>
            <consortium name="US DOE Joint Genome Institute (JGI-PGF)"/>
            <person name="Walter F."/>
            <person name="Albersmeier A."/>
            <person name="Kalinowski J."/>
            <person name="Ruckert C."/>
        </authorList>
    </citation>
    <scope>NUCLEOTIDE SEQUENCE</scope>
    <source>
        <strain evidence="3">JCM 13064</strain>
    </source>
</reference>
<feature type="transmembrane region" description="Helical" evidence="2">
    <location>
        <begin position="29"/>
        <end position="50"/>
    </location>
</feature>
<keyword evidence="2" id="KW-0472">Membrane</keyword>
<keyword evidence="4" id="KW-1185">Reference proteome</keyword>
<gene>
    <name evidence="3" type="ORF">GCM10007964_41820</name>
</gene>
<dbReference type="AlphaFoldDB" id="A0A917VM50"/>
<comment type="caution">
    <text evidence="3">The sequence shown here is derived from an EMBL/GenBank/DDBJ whole genome shotgun (WGS) entry which is preliminary data.</text>
</comment>
<sequence>MAAGTSSRRSGPPPVSAQPSRAALLLRRIGTAIAGLAIVTLAGAACALSFDAIRALALAGGARHDLAYLYPAGFDALLVIALIAVFLLRSARLLARLQAWLVLAVLIVAAGAANVVGATQTTLDTRALAVGAAVTPWLMLLIGLWLFLLPAGAQQTRPGPDTAEGRGQDIVPFGREERDPGQAPPLDAAVHAIAPSGEIVPHLGSPDDVEPDVTRVVPPTPAPETPTVDELPPLREQGRRPSADGEDAARPAPPTTPSVTSGSSGRSGAGFAAATADAPAAQAESDAAVPSPAGVQDVQDAHPAAAVAQESAPLAPEAGAVPEEAPAAESAATAPEKVADMGTVSGAHAHGGPEAEHNVPAPEPEQRLVPRPRGQAVPERRQERDPDRPLRWGDLVRPATGDVLVHPLPAKPERGREMGDTQPYPNITGHEPEPPADAAPEKDSAPEKDEEKADTQPYPHLRGEAAPLPQADAREAEDAAWQGGAVPDPAHQAGSAEEHETSWRRAPSGEAETAPGEGGPAAPPPSGRMRSTPLPPEE</sequence>
<evidence type="ECO:0008006" key="5">
    <source>
        <dbReference type="Google" id="ProtNLM"/>
    </source>
</evidence>
<evidence type="ECO:0000313" key="4">
    <source>
        <dbReference type="Proteomes" id="UP000645217"/>
    </source>
</evidence>
<feature type="compositionally biased region" description="Low complexity" evidence="1">
    <location>
        <begin position="506"/>
        <end position="515"/>
    </location>
</feature>
<feature type="transmembrane region" description="Helical" evidence="2">
    <location>
        <begin position="70"/>
        <end position="88"/>
    </location>
</feature>
<dbReference type="Proteomes" id="UP000645217">
    <property type="component" value="Unassembled WGS sequence"/>
</dbReference>
<keyword evidence="2" id="KW-1133">Transmembrane helix</keyword>
<keyword evidence="2" id="KW-0812">Transmembrane</keyword>